<accession>A0A2W1NPM0</accession>
<name>A0A2W1NPM0_9FLAO</name>
<organism evidence="1 2">
    <name type="scientific">Putridiphycobacter roseus</name>
    <dbReference type="NCBI Taxonomy" id="2219161"/>
    <lineage>
        <taxon>Bacteria</taxon>
        <taxon>Pseudomonadati</taxon>
        <taxon>Bacteroidota</taxon>
        <taxon>Flavobacteriia</taxon>
        <taxon>Flavobacteriales</taxon>
        <taxon>Crocinitomicaceae</taxon>
        <taxon>Putridiphycobacter</taxon>
    </lineage>
</organism>
<proteinExistence type="predicted"/>
<sequence>MNFLVNIFFLFITLTSAVGVSFDGHTCKAKNIENHSCCQKESKKNNQPCHAACCVQNMVDIRIKEVSSISSRTLLTVPSLNLPQRHFSVFHTLSVYKSNNYIGLQASNLIIKVTTYSPEFKQSWII</sequence>
<dbReference type="Proteomes" id="UP000249248">
    <property type="component" value="Unassembled WGS sequence"/>
</dbReference>
<dbReference type="EMBL" id="QKSB01000007">
    <property type="protein sequence ID" value="PZE16568.1"/>
    <property type="molecule type" value="Genomic_DNA"/>
</dbReference>
<comment type="caution">
    <text evidence="1">The sequence shown here is derived from an EMBL/GenBank/DDBJ whole genome shotgun (WGS) entry which is preliminary data.</text>
</comment>
<evidence type="ECO:0000313" key="2">
    <source>
        <dbReference type="Proteomes" id="UP000249248"/>
    </source>
</evidence>
<evidence type="ECO:0000313" key="1">
    <source>
        <dbReference type="EMBL" id="PZE16568.1"/>
    </source>
</evidence>
<dbReference type="AlphaFoldDB" id="A0A2W1NPM0"/>
<dbReference type="RefSeq" id="WP_111063584.1">
    <property type="nucleotide sequence ID" value="NZ_JBHUCU010000017.1"/>
</dbReference>
<reference evidence="1 2" key="1">
    <citation type="submission" date="2018-06" db="EMBL/GenBank/DDBJ databases">
        <title>The draft genome sequence of Crocinitomix sp. SM1701.</title>
        <authorList>
            <person name="Zhang X."/>
        </authorList>
    </citation>
    <scope>NUCLEOTIDE SEQUENCE [LARGE SCALE GENOMIC DNA]</scope>
    <source>
        <strain evidence="1 2">SM1701</strain>
    </source>
</reference>
<gene>
    <name evidence="1" type="ORF">DNU06_11990</name>
</gene>
<protein>
    <submittedName>
        <fullName evidence="1">Uncharacterized protein</fullName>
    </submittedName>
</protein>
<keyword evidence="2" id="KW-1185">Reference proteome</keyword>